<keyword evidence="2" id="KW-0812">Transmembrane</keyword>
<dbReference type="Proteomes" id="UP001430755">
    <property type="component" value="Unassembled WGS sequence"/>
</dbReference>
<feature type="region of interest" description="Disordered" evidence="1">
    <location>
        <begin position="356"/>
        <end position="419"/>
    </location>
</feature>
<protein>
    <submittedName>
        <fullName evidence="3">Uncharacterized protein</fullName>
    </submittedName>
</protein>
<keyword evidence="4" id="KW-1185">Reference proteome</keyword>
<feature type="compositionally biased region" description="Gly residues" evidence="1">
    <location>
        <begin position="124"/>
        <end position="136"/>
    </location>
</feature>
<keyword evidence="2" id="KW-1133">Transmembrane helix</keyword>
<feature type="transmembrane region" description="Helical" evidence="2">
    <location>
        <begin position="181"/>
        <end position="207"/>
    </location>
</feature>
<evidence type="ECO:0000256" key="2">
    <source>
        <dbReference type="SAM" id="Phobius"/>
    </source>
</evidence>
<proteinExistence type="predicted"/>
<feature type="region of interest" description="Disordered" evidence="1">
    <location>
        <begin position="108"/>
        <end position="167"/>
    </location>
</feature>
<sequence>MRTEDDRSPLDPMGGPTPADIIADAKGVLGADDARGRAEQAVAGRGGPGRGGRGVSAPPADGRGARAAQRSGSTGPIPETAPRTFEEHIKEATGQFPTVDGREIDPAEAQTSHARRGTQARGGASAGAGDGDGQGRAGLDAARRRAARGGQRAGAEGARRSRAAEDARAEARRQVRARRWLVARIVLIAVAVVLVGVAAAFSCFRWLGGNDAADIQGTWYVNGTDAPITVTADDIVLTDEVSYRYELDPESKTIAFSFSKLDGSGHYRFSLDRSTVAIIDGDFTWWDTLTSDFGWTVEALLAQLRGEALPPASGKNVTLLSRTSATVRQAIRDEQARRAADAQAQAEAEGGLLAGQAQDAAAPAPDAGAAPDDGAPAQGDAAGADGDAASAPADDPVYDPDKPLEPGGNAVDAAGPGAA</sequence>
<gene>
    <name evidence="3" type="ORF">LPT13_01215</name>
</gene>
<dbReference type="RefSeq" id="WP_242162699.1">
    <property type="nucleotide sequence ID" value="NZ_JAJMLW010000001.1"/>
</dbReference>
<name>A0ABS9WDM8_9ACTN</name>
<feature type="region of interest" description="Disordered" evidence="1">
    <location>
        <begin position="1"/>
        <end position="84"/>
    </location>
</feature>
<comment type="caution">
    <text evidence="3">The sequence shown here is derived from an EMBL/GenBank/DDBJ whole genome shotgun (WGS) entry which is preliminary data.</text>
</comment>
<feature type="compositionally biased region" description="Low complexity" evidence="1">
    <location>
        <begin position="55"/>
        <end position="73"/>
    </location>
</feature>
<accession>A0ABS9WDM8</accession>
<feature type="compositionally biased region" description="Low complexity" evidence="1">
    <location>
        <begin position="356"/>
        <end position="395"/>
    </location>
</feature>
<evidence type="ECO:0000313" key="4">
    <source>
        <dbReference type="Proteomes" id="UP001430755"/>
    </source>
</evidence>
<evidence type="ECO:0000256" key="1">
    <source>
        <dbReference type="SAM" id="MobiDB-lite"/>
    </source>
</evidence>
<feature type="compositionally biased region" description="Basic and acidic residues" evidence="1">
    <location>
        <begin position="157"/>
        <end position="167"/>
    </location>
</feature>
<feature type="compositionally biased region" description="Gly residues" evidence="1">
    <location>
        <begin position="44"/>
        <end position="54"/>
    </location>
</feature>
<evidence type="ECO:0000313" key="3">
    <source>
        <dbReference type="EMBL" id="MCI2240974.1"/>
    </source>
</evidence>
<keyword evidence="2" id="KW-0472">Membrane</keyword>
<reference evidence="3" key="1">
    <citation type="submission" date="2021-11" db="EMBL/GenBank/DDBJ databases">
        <title>A Novel Adlercreutzia Species, isolated from a Allomyrina dichotoma larva feces.</title>
        <authorList>
            <person name="Suh M.K."/>
        </authorList>
    </citation>
    <scope>NUCLEOTIDE SEQUENCE</scope>
    <source>
        <strain evidence="3">JBNU-10</strain>
    </source>
</reference>
<organism evidence="3 4">
    <name type="scientific">Adlercreutzia faecimuris</name>
    <dbReference type="NCBI Taxonomy" id="2897341"/>
    <lineage>
        <taxon>Bacteria</taxon>
        <taxon>Bacillati</taxon>
        <taxon>Actinomycetota</taxon>
        <taxon>Coriobacteriia</taxon>
        <taxon>Eggerthellales</taxon>
        <taxon>Eggerthellaceae</taxon>
        <taxon>Adlercreutzia</taxon>
    </lineage>
</organism>
<dbReference type="EMBL" id="JAJMLW010000001">
    <property type="protein sequence ID" value="MCI2240974.1"/>
    <property type="molecule type" value="Genomic_DNA"/>
</dbReference>